<dbReference type="Proteomes" id="UP000001396">
    <property type="component" value="Unassembled WGS sequence"/>
</dbReference>
<dbReference type="AlphaFoldDB" id="D3B881"/>
<name>D3B881_HETP5</name>
<reference evidence="1 2" key="1">
    <citation type="journal article" date="2011" name="Genome Res.">
        <title>Phylogeny-wide analysis of social amoeba genomes highlights ancient origins for complex intercellular communication.</title>
        <authorList>
            <person name="Heidel A.J."/>
            <person name="Lawal H.M."/>
            <person name="Felder M."/>
            <person name="Schilde C."/>
            <person name="Helps N.R."/>
            <person name="Tunggal B."/>
            <person name="Rivero F."/>
            <person name="John U."/>
            <person name="Schleicher M."/>
            <person name="Eichinger L."/>
            <person name="Platzer M."/>
            <person name="Noegel A.A."/>
            <person name="Schaap P."/>
            <person name="Gloeckner G."/>
        </authorList>
    </citation>
    <scope>NUCLEOTIDE SEQUENCE [LARGE SCALE GENOMIC DNA]</scope>
    <source>
        <strain evidence="2">ATCC 26659 / Pp 5 / PN500</strain>
    </source>
</reference>
<keyword evidence="2" id="KW-1185">Reference proteome</keyword>
<evidence type="ECO:0000313" key="2">
    <source>
        <dbReference type="Proteomes" id="UP000001396"/>
    </source>
</evidence>
<gene>
    <name evidence="1" type="ORF">PPL_04672</name>
</gene>
<organism evidence="1 2">
    <name type="scientific">Heterostelium pallidum (strain ATCC 26659 / Pp 5 / PN500)</name>
    <name type="common">Cellular slime mold</name>
    <name type="synonym">Polysphondylium pallidum</name>
    <dbReference type="NCBI Taxonomy" id="670386"/>
    <lineage>
        <taxon>Eukaryota</taxon>
        <taxon>Amoebozoa</taxon>
        <taxon>Evosea</taxon>
        <taxon>Eumycetozoa</taxon>
        <taxon>Dictyostelia</taxon>
        <taxon>Acytosteliales</taxon>
        <taxon>Acytosteliaceae</taxon>
        <taxon>Heterostelium</taxon>
    </lineage>
</organism>
<dbReference type="InParanoid" id="D3B881"/>
<proteinExistence type="predicted"/>
<comment type="caution">
    <text evidence="1">The sequence shown here is derived from an EMBL/GenBank/DDBJ whole genome shotgun (WGS) entry which is preliminary data.</text>
</comment>
<sequence length="64" mass="7030">MIEKKVRFALDLHIVNHTGGPPRSSCIQTAPLTPRPDHTAMTNDSQPDLINNSNSCVVVLIDCF</sequence>
<dbReference type="GeneID" id="31360159"/>
<accession>D3B881</accession>
<protein>
    <submittedName>
        <fullName evidence="1">Uncharacterized protein</fullName>
    </submittedName>
</protein>
<dbReference type="RefSeq" id="XP_020434366.1">
    <property type="nucleotide sequence ID" value="XM_020575571.1"/>
</dbReference>
<evidence type="ECO:0000313" key="1">
    <source>
        <dbReference type="EMBL" id="EFA82249.1"/>
    </source>
</evidence>
<dbReference type="EMBL" id="ADBJ01000020">
    <property type="protein sequence ID" value="EFA82249.1"/>
    <property type="molecule type" value="Genomic_DNA"/>
</dbReference>